<dbReference type="RefSeq" id="XP_018067970.1">
    <property type="nucleotide sequence ID" value="XM_018217749.1"/>
</dbReference>
<dbReference type="SUPFAM" id="SSF49503">
    <property type="entry name" value="Cupredoxins"/>
    <property type="match status" value="3"/>
</dbReference>
<dbReference type="PROSITE" id="PS00079">
    <property type="entry name" value="MULTICOPPER_OXIDASE1"/>
    <property type="match status" value="1"/>
</dbReference>
<dbReference type="Pfam" id="PF07731">
    <property type="entry name" value="Cu-oxidase_2"/>
    <property type="match status" value="1"/>
</dbReference>
<dbReference type="InParanoid" id="A0A194X094"/>
<dbReference type="InterPro" id="IPR011706">
    <property type="entry name" value="Cu-oxidase_C"/>
</dbReference>
<dbReference type="InterPro" id="IPR011707">
    <property type="entry name" value="Cu-oxidase-like_N"/>
</dbReference>
<dbReference type="InterPro" id="IPR002355">
    <property type="entry name" value="Cu_oxidase_Cu_BS"/>
</dbReference>
<evidence type="ECO:0008006" key="11">
    <source>
        <dbReference type="Google" id="ProtNLM"/>
    </source>
</evidence>
<dbReference type="Pfam" id="PF00394">
    <property type="entry name" value="Cu-oxidase"/>
    <property type="match status" value="1"/>
</dbReference>
<gene>
    <name evidence="9" type="ORF">LY89DRAFT_709299</name>
</gene>
<organism evidence="9 10">
    <name type="scientific">Mollisia scopiformis</name>
    <name type="common">Conifer needle endophyte fungus</name>
    <name type="synonym">Phialocephala scopiformis</name>
    <dbReference type="NCBI Taxonomy" id="149040"/>
    <lineage>
        <taxon>Eukaryota</taxon>
        <taxon>Fungi</taxon>
        <taxon>Dikarya</taxon>
        <taxon>Ascomycota</taxon>
        <taxon>Pezizomycotina</taxon>
        <taxon>Leotiomycetes</taxon>
        <taxon>Helotiales</taxon>
        <taxon>Mollisiaceae</taxon>
        <taxon>Mollisia</taxon>
    </lineage>
</organism>
<dbReference type="PROSITE" id="PS00080">
    <property type="entry name" value="MULTICOPPER_OXIDASE2"/>
    <property type="match status" value="1"/>
</dbReference>
<name>A0A194X094_MOLSC</name>
<keyword evidence="5" id="KW-0732">Signal</keyword>
<evidence type="ECO:0000259" key="7">
    <source>
        <dbReference type="Pfam" id="PF07731"/>
    </source>
</evidence>
<evidence type="ECO:0000313" key="9">
    <source>
        <dbReference type="EMBL" id="KUJ13615.1"/>
    </source>
</evidence>
<feature type="domain" description="Plastocyanin-like" evidence="7">
    <location>
        <begin position="482"/>
        <end position="530"/>
    </location>
</feature>
<dbReference type="CDD" id="cd13854">
    <property type="entry name" value="CuRO_1_MaLCC_like"/>
    <property type="match status" value="1"/>
</dbReference>
<keyword evidence="3" id="KW-0560">Oxidoreductase</keyword>
<dbReference type="Proteomes" id="UP000070700">
    <property type="component" value="Unassembled WGS sequence"/>
</dbReference>
<evidence type="ECO:0000256" key="1">
    <source>
        <dbReference type="ARBA" id="ARBA00010609"/>
    </source>
</evidence>
<dbReference type="InterPro" id="IPR033138">
    <property type="entry name" value="Cu_oxidase_CS"/>
</dbReference>
<dbReference type="InterPro" id="IPR045087">
    <property type="entry name" value="Cu-oxidase_fam"/>
</dbReference>
<reference evidence="9 10" key="1">
    <citation type="submission" date="2015-10" db="EMBL/GenBank/DDBJ databases">
        <title>Full genome of DAOMC 229536 Phialocephala scopiformis, a fungal endophyte of spruce producing the potent anti-insectan compound rugulosin.</title>
        <authorList>
            <consortium name="DOE Joint Genome Institute"/>
            <person name="Walker A.K."/>
            <person name="Frasz S.L."/>
            <person name="Seifert K.A."/>
            <person name="Miller J.D."/>
            <person name="Mondo S.J."/>
            <person name="Labutti K."/>
            <person name="Lipzen A."/>
            <person name="Dockter R."/>
            <person name="Kennedy M."/>
            <person name="Grigoriev I.V."/>
            <person name="Spatafora J.W."/>
        </authorList>
    </citation>
    <scope>NUCLEOTIDE SEQUENCE [LARGE SCALE GENOMIC DNA]</scope>
    <source>
        <strain evidence="9 10">CBS 120377</strain>
    </source>
</reference>
<evidence type="ECO:0000259" key="6">
    <source>
        <dbReference type="Pfam" id="PF00394"/>
    </source>
</evidence>
<dbReference type="OrthoDB" id="2121828at2759"/>
<evidence type="ECO:0000256" key="2">
    <source>
        <dbReference type="ARBA" id="ARBA00022723"/>
    </source>
</evidence>
<dbReference type="CDD" id="cd13880">
    <property type="entry name" value="CuRO_2_MaLCC_like"/>
    <property type="match status" value="1"/>
</dbReference>
<evidence type="ECO:0000256" key="3">
    <source>
        <dbReference type="ARBA" id="ARBA00023002"/>
    </source>
</evidence>
<dbReference type="GO" id="GO:0016491">
    <property type="term" value="F:oxidoreductase activity"/>
    <property type="evidence" value="ECO:0007669"/>
    <property type="project" value="UniProtKB-KW"/>
</dbReference>
<keyword evidence="4" id="KW-0186">Copper</keyword>
<feature type="signal peptide" evidence="5">
    <location>
        <begin position="1"/>
        <end position="19"/>
    </location>
</feature>
<protein>
    <recommendedName>
        <fullName evidence="11">Laccase</fullName>
    </recommendedName>
</protein>
<evidence type="ECO:0000256" key="5">
    <source>
        <dbReference type="SAM" id="SignalP"/>
    </source>
</evidence>
<evidence type="ECO:0000259" key="8">
    <source>
        <dbReference type="Pfam" id="PF07732"/>
    </source>
</evidence>
<comment type="similarity">
    <text evidence="1">Belongs to the multicopper oxidase family.</text>
</comment>
<proteinExistence type="inferred from homology"/>
<dbReference type="InterPro" id="IPR008972">
    <property type="entry name" value="Cupredoxin"/>
</dbReference>
<dbReference type="KEGG" id="psco:LY89DRAFT_709299"/>
<sequence length="564" mass="62556">MRLTYLRLGALLLAPFITAQVDYPNLSVPYLFTSDPVTPLPQGFPWGTRTANNTNPRKTLDDPPPTGVIRRYDFTIQRSKIAPDGYLKKVLLINGQFPGPQIEANWGDTIQVTVRNEITNPEEGTALHWHGILQRTSQWFDGVPSVQQCPIPPGGTFTYTFLADSYGTSWYHSHYSAQYAGGLFGPLVIHGPETVPYDIDVGPVFVTDYYHQDYFSIVEDLFSSDFGVVAVPGDNSFINGRNPFNCSTKAINDTTPCFNNAPRSKFKFTAGKKHRLRLINAGASALQKFSIDGHNLTIIANDFTPVIPYETQFVTIAVGQRTDIIVEGLPGATGSYWARSASPQGACANTNEPNATAIVYYENEYTPDTTPWPIFEESIQICANDDLTETVPWYSLATPPSPATTKEILIDLVQNETGSFLFTMNNVSFRGDFNAPILLLSNQGNNSYPEDPQWNVYNFGSNDSTRIILNNNNPEPTQCICMRRDTQLVPGYGYLVISFFADNPGAWPLHCHVAWHVSNGLYVTVLERPDDIANLQIPSVLAQTCRDWGAYTNTTVVDQIDSGL</sequence>
<feature type="domain" description="Plastocyanin-like" evidence="8">
    <location>
        <begin position="76"/>
        <end position="193"/>
    </location>
</feature>
<dbReference type="PANTHER" id="PTHR11709:SF145">
    <property type="entry name" value="LCC1"/>
    <property type="match status" value="1"/>
</dbReference>
<keyword evidence="10" id="KW-1185">Reference proteome</keyword>
<evidence type="ECO:0000256" key="4">
    <source>
        <dbReference type="ARBA" id="ARBA00023008"/>
    </source>
</evidence>
<dbReference type="Pfam" id="PF07732">
    <property type="entry name" value="Cu-oxidase_3"/>
    <property type="match status" value="1"/>
</dbReference>
<feature type="chain" id="PRO_5008267687" description="Laccase" evidence="5">
    <location>
        <begin position="20"/>
        <end position="564"/>
    </location>
</feature>
<dbReference type="EMBL" id="KQ947422">
    <property type="protein sequence ID" value="KUJ13615.1"/>
    <property type="molecule type" value="Genomic_DNA"/>
</dbReference>
<feature type="domain" description="Plastocyanin-like" evidence="6">
    <location>
        <begin position="203"/>
        <end position="363"/>
    </location>
</feature>
<dbReference type="InterPro" id="IPR001117">
    <property type="entry name" value="Cu-oxidase_2nd"/>
</dbReference>
<dbReference type="PANTHER" id="PTHR11709">
    <property type="entry name" value="MULTI-COPPER OXIDASE"/>
    <property type="match status" value="1"/>
</dbReference>
<accession>A0A194X094</accession>
<dbReference type="Gene3D" id="2.60.40.420">
    <property type="entry name" value="Cupredoxins - blue copper proteins"/>
    <property type="match status" value="4"/>
</dbReference>
<dbReference type="GO" id="GO:0005507">
    <property type="term" value="F:copper ion binding"/>
    <property type="evidence" value="ECO:0007669"/>
    <property type="project" value="InterPro"/>
</dbReference>
<dbReference type="FunFam" id="2.60.40.420:FF:000021">
    <property type="entry name" value="Extracellular dihydrogeodin oxidase/laccase"/>
    <property type="match status" value="1"/>
</dbReference>
<dbReference type="GeneID" id="28827475"/>
<dbReference type="AlphaFoldDB" id="A0A194X094"/>
<evidence type="ECO:0000313" key="10">
    <source>
        <dbReference type="Proteomes" id="UP000070700"/>
    </source>
</evidence>
<keyword evidence="2" id="KW-0479">Metal-binding</keyword>